<evidence type="ECO:0000256" key="4">
    <source>
        <dbReference type="ARBA" id="ARBA00012531"/>
    </source>
</evidence>
<keyword evidence="11" id="KW-0560">Oxidoreductase</keyword>
<sequence>MPVYVILWLLNCTRFTHMNQIPTLDITDFERDPDTFTQAFKAAYTEWGFAGITGHNIEPEQIRAAFDAAADFFALPVDIKSKYETDAAGRARGYVPFGTEKAKDAQHADLKEFYHVGRENPAAAHLADNVWPSEIPTFRASFESLFASLDTLAHRVLSVFALSLDLPHDYFESRVDQGEALLRILHYPPITDTEIPNLRAAAHEDINLLTLLVGSEQDGLEVLSRRGDWVPISMIKGTIICNVGDMLQRLTNGMLPSTTHRVVNPQGDKARASRYSIPFFMHPNPDTSLACLPQCVNAENPLRYPPTTASEYLNERLKQIGLIK</sequence>
<dbReference type="Gene3D" id="2.60.120.330">
    <property type="entry name" value="B-lactam Antibiotic, Isopenicillin N Synthase, Chain"/>
    <property type="match status" value="1"/>
</dbReference>
<evidence type="ECO:0000256" key="1">
    <source>
        <dbReference type="ARBA" id="ARBA00001954"/>
    </source>
</evidence>
<evidence type="ECO:0000256" key="6">
    <source>
        <dbReference type="ARBA" id="ARBA00022666"/>
    </source>
</evidence>
<feature type="domain" description="Fe2OG dioxygenase" evidence="12">
    <location>
        <begin position="177"/>
        <end position="283"/>
    </location>
</feature>
<proteinExistence type="inferred from homology"/>
<comment type="catalytic activity">
    <reaction evidence="9">
        <text>2-oxoglutarate + O2 + 2 H(+) = ethene + 3 CO2 + H2O</text>
        <dbReference type="Rhea" id="RHEA:31523"/>
        <dbReference type="ChEBI" id="CHEBI:15377"/>
        <dbReference type="ChEBI" id="CHEBI:15378"/>
        <dbReference type="ChEBI" id="CHEBI:15379"/>
        <dbReference type="ChEBI" id="CHEBI:16526"/>
        <dbReference type="ChEBI" id="CHEBI:16810"/>
        <dbReference type="ChEBI" id="CHEBI:18153"/>
        <dbReference type="EC" id="1.13.12.19"/>
    </reaction>
</comment>
<evidence type="ECO:0000256" key="11">
    <source>
        <dbReference type="RuleBase" id="RU003682"/>
    </source>
</evidence>
<dbReference type="Pfam" id="PF14226">
    <property type="entry name" value="DIOX_N"/>
    <property type="match status" value="1"/>
</dbReference>
<organism evidence="13 14">
    <name type="scientific">Arenicella chitinivorans</name>
    <dbReference type="NCBI Taxonomy" id="1329800"/>
    <lineage>
        <taxon>Bacteria</taxon>
        <taxon>Pseudomonadati</taxon>
        <taxon>Pseudomonadota</taxon>
        <taxon>Gammaproteobacteria</taxon>
        <taxon>Arenicellales</taxon>
        <taxon>Arenicellaceae</taxon>
        <taxon>Arenicella</taxon>
    </lineage>
</organism>
<comment type="similarity">
    <text evidence="11">Belongs to the iron/ascorbate-dependent oxidoreductase family.</text>
</comment>
<evidence type="ECO:0000313" key="14">
    <source>
        <dbReference type="Proteomes" id="UP000614811"/>
    </source>
</evidence>
<dbReference type="PANTHER" id="PTHR47990">
    <property type="entry name" value="2-OXOGLUTARATE (2OG) AND FE(II)-DEPENDENT OXYGENASE SUPERFAMILY PROTEIN-RELATED"/>
    <property type="match status" value="1"/>
</dbReference>
<keyword evidence="11" id="KW-0479">Metal-binding</keyword>
<dbReference type="PRINTS" id="PR00682">
    <property type="entry name" value="IPNSYNTHASE"/>
</dbReference>
<dbReference type="InterPro" id="IPR050231">
    <property type="entry name" value="Iron_ascorbate_oxido_reductase"/>
</dbReference>
<keyword evidence="14" id="KW-1185">Reference proteome</keyword>
<evidence type="ECO:0000256" key="8">
    <source>
        <dbReference type="ARBA" id="ARBA00031282"/>
    </source>
</evidence>
<dbReference type="InterPro" id="IPR027443">
    <property type="entry name" value="IPNS-like_sf"/>
</dbReference>
<dbReference type="SUPFAM" id="SSF51197">
    <property type="entry name" value="Clavaminate synthase-like"/>
    <property type="match status" value="1"/>
</dbReference>
<dbReference type="Proteomes" id="UP000614811">
    <property type="component" value="Unassembled WGS sequence"/>
</dbReference>
<dbReference type="EC" id="1.14.20.7" evidence="3"/>
<gene>
    <name evidence="13" type="ORF">GCM10008090_01560</name>
</gene>
<dbReference type="InterPro" id="IPR044861">
    <property type="entry name" value="IPNS-like_FE2OG_OXY"/>
</dbReference>
<evidence type="ECO:0000256" key="9">
    <source>
        <dbReference type="ARBA" id="ARBA00047725"/>
    </source>
</evidence>
<dbReference type="GO" id="GO:0046872">
    <property type="term" value="F:metal ion binding"/>
    <property type="evidence" value="ECO:0007669"/>
    <property type="project" value="UniProtKB-KW"/>
</dbReference>
<keyword evidence="6" id="KW-0266">Ethylene biosynthesis</keyword>
<evidence type="ECO:0000313" key="13">
    <source>
        <dbReference type="EMBL" id="GGZ96999.1"/>
    </source>
</evidence>
<evidence type="ECO:0000256" key="10">
    <source>
        <dbReference type="ARBA" id="ARBA00049359"/>
    </source>
</evidence>
<keyword evidence="11" id="KW-0408">Iron</keyword>
<evidence type="ECO:0000259" key="12">
    <source>
        <dbReference type="PROSITE" id="PS51471"/>
    </source>
</evidence>
<dbReference type="InterPro" id="IPR026992">
    <property type="entry name" value="DIOX_N"/>
</dbReference>
<reference evidence="13" key="1">
    <citation type="journal article" date="2014" name="Int. J. Syst. Evol. Microbiol.">
        <title>Complete genome sequence of Corynebacterium casei LMG S-19264T (=DSM 44701T), isolated from a smear-ripened cheese.</title>
        <authorList>
            <consortium name="US DOE Joint Genome Institute (JGI-PGF)"/>
            <person name="Walter F."/>
            <person name="Albersmeier A."/>
            <person name="Kalinowski J."/>
            <person name="Ruckert C."/>
        </authorList>
    </citation>
    <scope>NUCLEOTIDE SEQUENCE</scope>
    <source>
        <strain evidence="13">KCTC 12711</strain>
    </source>
</reference>
<evidence type="ECO:0000256" key="3">
    <source>
        <dbReference type="ARBA" id="ARBA00012293"/>
    </source>
</evidence>
<dbReference type="EC" id="1.13.12.19" evidence="4"/>
<dbReference type="PROSITE" id="PS51471">
    <property type="entry name" value="FE2OG_OXY"/>
    <property type="match status" value="1"/>
</dbReference>
<dbReference type="GO" id="GO:0009693">
    <property type="term" value="P:ethylene biosynthetic process"/>
    <property type="evidence" value="ECO:0007669"/>
    <property type="project" value="UniProtKB-KW"/>
</dbReference>
<dbReference type="Pfam" id="PF03171">
    <property type="entry name" value="2OG-FeII_Oxy"/>
    <property type="match status" value="1"/>
</dbReference>
<reference evidence="13" key="2">
    <citation type="submission" date="2020-09" db="EMBL/GenBank/DDBJ databases">
        <authorList>
            <person name="Sun Q."/>
            <person name="Kim S."/>
        </authorList>
    </citation>
    <scope>NUCLEOTIDE SEQUENCE</scope>
    <source>
        <strain evidence="13">KCTC 12711</strain>
    </source>
</reference>
<dbReference type="GO" id="GO:0102276">
    <property type="term" value="F:2-oxoglutarate oxygenase/decarboxylase (ethylene-forming) activity"/>
    <property type="evidence" value="ECO:0007669"/>
    <property type="project" value="UniProtKB-EC"/>
</dbReference>
<name>A0A918RHZ6_9GAMM</name>
<comment type="catalytic activity">
    <reaction evidence="10">
        <text>L-arginine + 2-oxoglutarate + O2 = guanidine + L-glutamate 5-semialdehyde + succinate + CO2</text>
        <dbReference type="Rhea" id="RHEA:31535"/>
        <dbReference type="ChEBI" id="CHEBI:15379"/>
        <dbReference type="ChEBI" id="CHEBI:16526"/>
        <dbReference type="ChEBI" id="CHEBI:16810"/>
        <dbReference type="ChEBI" id="CHEBI:30031"/>
        <dbReference type="ChEBI" id="CHEBI:30087"/>
        <dbReference type="ChEBI" id="CHEBI:32682"/>
        <dbReference type="ChEBI" id="CHEBI:58066"/>
        <dbReference type="EC" id="1.14.20.7"/>
    </reaction>
</comment>
<evidence type="ECO:0000256" key="5">
    <source>
        <dbReference type="ARBA" id="ARBA00019045"/>
    </source>
</evidence>
<comment type="pathway">
    <text evidence="2">Alkene biosynthesis; ethylene biosynthesis via 2-oxoglutarate.</text>
</comment>
<evidence type="ECO:0000256" key="2">
    <source>
        <dbReference type="ARBA" id="ARBA00004767"/>
    </source>
</evidence>
<comment type="cofactor">
    <cofactor evidence="1">
        <name>Fe(2+)</name>
        <dbReference type="ChEBI" id="CHEBI:29033"/>
    </cofactor>
</comment>
<evidence type="ECO:0000256" key="7">
    <source>
        <dbReference type="ARBA" id="ARBA00031011"/>
    </source>
</evidence>
<comment type="caution">
    <text evidence="13">The sequence shown here is derived from an EMBL/GenBank/DDBJ whole genome shotgun (WGS) entry which is preliminary data.</text>
</comment>
<dbReference type="EMBL" id="BMXA01000001">
    <property type="protein sequence ID" value="GGZ96999.1"/>
    <property type="molecule type" value="Genomic_DNA"/>
</dbReference>
<accession>A0A918RHZ6</accession>
<protein>
    <recommendedName>
        <fullName evidence="5">2-oxoglutarate-dependent ethylene/succinate-forming enzyme</fullName>
        <ecNumber evidence="4">1.13.12.19</ecNumber>
        <ecNumber evidence="3">1.14.20.7</ecNumber>
    </recommendedName>
    <alternativeName>
        <fullName evidence="7">2-oxoglutarate dioxygenase (ethylene-forming)</fullName>
    </alternativeName>
    <alternativeName>
        <fullName evidence="8">2-oxoglutarate/L-arginine monooxygenase/decarboxylase (succinate-forming)</fullName>
    </alternativeName>
</protein>
<dbReference type="AlphaFoldDB" id="A0A918RHZ6"/>
<dbReference type="InterPro" id="IPR005123">
    <property type="entry name" value="Oxoglu/Fe-dep_dioxygenase_dom"/>
</dbReference>